<evidence type="ECO:0000313" key="5">
    <source>
        <dbReference type="EMBL" id="TDA39240.1"/>
    </source>
</evidence>
<dbReference type="Proteomes" id="UP000316080">
    <property type="component" value="Unassembled WGS sequence"/>
</dbReference>
<dbReference type="AlphaFoldDB" id="A0A520KGB9"/>
<comment type="pathway">
    <text evidence="1">Cofactor biosynthesis; molybdopterin biosynthesis.</text>
</comment>
<dbReference type="GO" id="GO:0061798">
    <property type="term" value="F:GTP 3',8'-cyclase activity"/>
    <property type="evidence" value="ECO:0007669"/>
    <property type="project" value="TreeGrafter"/>
</dbReference>
<dbReference type="NCBIfam" id="NF008999">
    <property type="entry name" value="PRK12343.1"/>
    <property type="match status" value="1"/>
</dbReference>
<reference evidence="4 6" key="2">
    <citation type="journal article" date="2019" name="Nat. Microbiol.">
        <title>Wide diversity of methane and short-chain alkane metabolisms in uncultured archaea.</title>
        <authorList>
            <person name="Borrel G."/>
            <person name="Adam P.S."/>
            <person name="McKay L.J."/>
            <person name="Chen L.X."/>
            <person name="Sierra-Garcia I.N."/>
            <person name="Sieber C.M."/>
            <person name="Letourneur Q."/>
            <person name="Ghozlane A."/>
            <person name="Andersen G.L."/>
            <person name="Li W.J."/>
            <person name="Hallam S.J."/>
            <person name="Muyzer G."/>
            <person name="de Oliveira V.M."/>
            <person name="Inskeep W.P."/>
            <person name="Banfield J.F."/>
            <person name="Gribaldo S."/>
        </authorList>
    </citation>
    <scope>NUCLEOTIDE SEQUENCE [LARGE SCALE GENOMIC DNA]</scope>
    <source>
        <strain evidence="4">Verst-YHS</strain>
    </source>
</reference>
<evidence type="ECO:0000259" key="3">
    <source>
        <dbReference type="Pfam" id="PF01967"/>
    </source>
</evidence>
<gene>
    <name evidence="4" type="primary">moaC</name>
    <name evidence="5" type="ORF">DSO09_02595</name>
    <name evidence="4" type="ORF">EF809_01760</name>
</gene>
<dbReference type="SUPFAM" id="SSF55040">
    <property type="entry name" value="Molybdenum cofactor biosynthesis protein C, MoaC"/>
    <property type="match status" value="1"/>
</dbReference>
<evidence type="ECO:0000313" key="4">
    <source>
        <dbReference type="EMBL" id="RZN56960.1"/>
    </source>
</evidence>
<accession>A0A520KGB9</accession>
<dbReference type="NCBIfam" id="TIGR00581">
    <property type="entry name" value="moaC"/>
    <property type="match status" value="1"/>
</dbReference>
<dbReference type="EC" id="4.6.1.17" evidence="4"/>
<dbReference type="EMBL" id="RXIH01000014">
    <property type="protein sequence ID" value="RZN56960.1"/>
    <property type="molecule type" value="Genomic_DNA"/>
</dbReference>
<sequence>MVDISHKEIVMREAKAIGKIILKKETIELIKKNAIEKGDVVTIAKIAAIQAIKHTSEIIPLCHPIPIEHISIEFNIKENEIEVLSLVRTNAKTGVEMEALTGASVALLTIWDMVKKYEKDEKGQYPNTLIKEIRVIEKSKW</sequence>
<dbReference type="InterPro" id="IPR036522">
    <property type="entry name" value="MoaC_sf"/>
</dbReference>
<name>A0A520KGB9_9CREN</name>
<comment type="caution">
    <text evidence="4">The sequence shown here is derived from an EMBL/GenBank/DDBJ whole genome shotgun (WGS) entry which is preliminary data.</text>
</comment>
<evidence type="ECO:0000256" key="2">
    <source>
        <dbReference type="ARBA" id="ARBA00023150"/>
    </source>
</evidence>
<proteinExistence type="predicted"/>
<evidence type="ECO:0000313" key="6">
    <source>
        <dbReference type="Proteomes" id="UP000316080"/>
    </source>
</evidence>
<dbReference type="GO" id="GO:0006777">
    <property type="term" value="P:Mo-molybdopterin cofactor biosynthetic process"/>
    <property type="evidence" value="ECO:0007669"/>
    <property type="project" value="UniProtKB-KW"/>
</dbReference>
<dbReference type="EMBL" id="QNVI01000031">
    <property type="protein sequence ID" value="TDA39240.1"/>
    <property type="molecule type" value="Genomic_DNA"/>
</dbReference>
<organism evidence="4 6">
    <name type="scientific">Thermoproteota archaeon</name>
    <dbReference type="NCBI Taxonomy" id="2056631"/>
    <lineage>
        <taxon>Archaea</taxon>
        <taxon>Thermoproteota</taxon>
    </lineage>
</organism>
<reference evidence="5 7" key="1">
    <citation type="journal article" date="2019" name="Nat. Microbiol.">
        <title>Expanding anaerobic alkane metabolism in the domain of Archaea.</title>
        <authorList>
            <person name="Wang Y."/>
            <person name="Wegener G."/>
            <person name="Hou J."/>
            <person name="Wang F."/>
            <person name="Xiao X."/>
        </authorList>
    </citation>
    <scope>NUCLEOTIDE SEQUENCE [LARGE SCALE GENOMIC DNA]</scope>
    <source>
        <strain evidence="5">WYZ-LMO11</strain>
    </source>
</reference>
<dbReference type="PANTHER" id="PTHR22960">
    <property type="entry name" value="MOLYBDOPTERIN COFACTOR SYNTHESIS PROTEIN A"/>
    <property type="match status" value="1"/>
</dbReference>
<dbReference type="InterPro" id="IPR002820">
    <property type="entry name" value="Mopterin_CF_biosynth-C_dom"/>
</dbReference>
<dbReference type="Gene3D" id="3.30.70.640">
    <property type="entry name" value="Molybdopterin cofactor biosynthesis C (MoaC) domain"/>
    <property type="match status" value="1"/>
</dbReference>
<protein>
    <submittedName>
        <fullName evidence="4">Cyclic pyranopterin monophosphate synthase MoaC</fullName>
        <ecNumber evidence="4">4.6.1.17</ecNumber>
    </submittedName>
</protein>
<dbReference type="InterPro" id="IPR023045">
    <property type="entry name" value="MoaC"/>
</dbReference>
<dbReference type="InterPro" id="IPR050105">
    <property type="entry name" value="MoCo_biosynth_MoaA/MoaC"/>
</dbReference>
<keyword evidence="2" id="KW-0501">Molybdenum cofactor biosynthesis</keyword>
<dbReference type="Pfam" id="PF01967">
    <property type="entry name" value="MoaC"/>
    <property type="match status" value="1"/>
</dbReference>
<keyword evidence="4" id="KW-0456">Lyase</keyword>
<evidence type="ECO:0000256" key="1">
    <source>
        <dbReference type="ARBA" id="ARBA00005046"/>
    </source>
</evidence>
<dbReference type="GO" id="GO:0061799">
    <property type="term" value="F:cyclic pyranopterin monophosphate synthase activity"/>
    <property type="evidence" value="ECO:0007669"/>
    <property type="project" value="UniProtKB-EC"/>
</dbReference>
<feature type="domain" description="Molybdopterin cofactor biosynthesis C (MoaC)" evidence="3">
    <location>
        <begin position="1"/>
        <end position="140"/>
    </location>
</feature>
<dbReference type="UniPathway" id="UPA00344"/>
<dbReference type="PANTHER" id="PTHR22960:SF0">
    <property type="entry name" value="MOLYBDENUM COFACTOR BIOSYNTHESIS PROTEIN 1"/>
    <property type="match status" value="1"/>
</dbReference>
<dbReference type="Proteomes" id="UP000317265">
    <property type="component" value="Unassembled WGS sequence"/>
</dbReference>
<evidence type="ECO:0000313" key="7">
    <source>
        <dbReference type="Proteomes" id="UP000317265"/>
    </source>
</evidence>